<dbReference type="GO" id="GO:0003677">
    <property type="term" value="F:DNA binding"/>
    <property type="evidence" value="ECO:0007669"/>
    <property type="project" value="UniProtKB-KW"/>
</dbReference>
<dbReference type="SMART" id="SM00380">
    <property type="entry name" value="AP2"/>
    <property type="match status" value="1"/>
</dbReference>
<comment type="similarity">
    <text evidence="7">Belongs to the AP2/ERF transcription factor family. ERF subfamily.</text>
</comment>
<protein>
    <recommendedName>
        <fullName evidence="9">AP2/ERF domain-containing protein</fullName>
    </recommendedName>
</protein>
<dbReference type="PROSITE" id="PS51032">
    <property type="entry name" value="AP2_ERF"/>
    <property type="match status" value="1"/>
</dbReference>
<dbReference type="InterPro" id="IPR036955">
    <property type="entry name" value="AP2/ERF_dom_sf"/>
</dbReference>
<dbReference type="AlphaFoldDB" id="A0A8J5FVV3"/>
<keyword evidence="4" id="KW-0010">Activator</keyword>
<evidence type="ECO:0000256" key="3">
    <source>
        <dbReference type="ARBA" id="ARBA00023125"/>
    </source>
</evidence>
<feature type="compositionally biased region" description="Acidic residues" evidence="8">
    <location>
        <begin position="206"/>
        <end position="215"/>
    </location>
</feature>
<sequence length="215" mass="23708">MELTDDFLEIPRVHSPASPLALPPCAFAVTLGFLMSSGVVHSMIADVGFVLRQLEKADSMSNAAAGHLDEKSYKGVRRRKWGKWVSEIRVPGTGDRLWLGSYTTPEAAAVAHDTALFFFRGPSSSLLGRRLNFPDQIAQHTWAPLSPLSVQRAASNRGMMVDAQLAVGVPQQSRSPESDERDDRRRQRTSLGEAATSEEAAMLEELNVDDMEIWE</sequence>
<dbReference type="PRINTS" id="PR00367">
    <property type="entry name" value="ETHRSPELEMNT"/>
</dbReference>
<dbReference type="PANTHER" id="PTHR31985:SF45">
    <property type="entry name" value="ETHYLENE-RESPONSIVE TRANSCRIPTION FACTOR ERF020"/>
    <property type="match status" value="1"/>
</dbReference>
<organism evidence="10 11">
    <name type="scientific">Zingiber officinale</name>
    <name type="common">Ginger</name>
    <name type="synonym">Amomum zingiber</name>
    <dbReference type="NCBI Taxonomy" id="94328"/>
    <lineage>
        <taxon>Eukaryota</taxon>
        <taxon>Viridiplantae</taxon>
        <taxon>Streptophyta</taxon>
        <taxon>Embryophyta</taxon>
        <taxon>Tracheophyta</taxon>
        <taxon>Spermatophyta</taxon>
        <taxon>Magnoliopsida</taxon>
        <taxon>Liliopsida</taxon>
        <taxon>Zingiberales</taxon>
        <taxon>Zingiberaceae</taxon>
        <taxon>Zingiber</taxon>
    </lineage>
</organism>
<dbReference type="Proteomes" id="UP000734854">
    <property type="component" value="Unassembled WGS sequence"/>
</dbReference>
<evidence type="ECO:0000256" key="8">
    <source>
        <dbReference type="SAM" id="MobiDB-lite"/>
    </source>
</evidence>
<dbReference type="PANTHER" id="PTHR31985">
    <property type="entry name" value="ETHYLENE-RESPONSIVE TRANSCRIPTION FACTOR ERF042-RELATED"/>
    <property type="match status" value="1"/>
</dbReference>
<dbReference type="EMBL" id="JACMSC010000014">
    <property type="protein sequence ID" value="KAG6491426.1"/>
    <property type="molecule type" value="Genomic_DNA"/>
</dbReference>
<dbReference type="CDD" id="cd00018">
    <property type="entry name" value="AP2"/>
    <property type="match status" value="1"/>
</dbReference>
<dbReference type="Pfam" id="PF00847">
    <property type="entry name" value="AP2"/>
    <property type="match status" value="1"/>
</dbReference>
<evidence type="ECO:0000256" key="1">
    <source>
        <dbReference type="ARBA" id="ARBA00004123"/>
    </source>
</evidence>
<accession>A0A8J5FVV3</accession>
<evidence type="ECO:0000259" key="9">
    <source>
        <dbReference type="PROSITE" id="PS51032"/>
    </source>
</evidence>
<evidence type="ECO:0000256" key="2">
    <source>
        <dbReference type="ARBA" id="ARBA00023015"/>
    </source>
</evidence>
<evidence type="ECO:0000256" key="4">
    <source>
        <dbReference type="ARBA" id="ARBA00023159"/>
    </source>
</evidence>
<keyword evidence="11" id="KW-1185">Reference proteome</keyword>
<dbReference type="Gene3D" id="3.30.730.10">
    <property type="entry name" value="AP2/ERF domain"/>
    <property type="match status" value="1"/>
</dbReference>
<evidence type="ECO:0000313" key="11">
    <source>
        <dbReference type="Proteomes" id="UP000734854"/>
    </source>
</evidence>
<keyword evidence="2" id="KW-0805">Transcription regulation</keyword>
<name>A0A8J5FVV3_ZINOF</name>
<feature type="compositionally biased region" description="Basic and acidic residues" evidence="8">
    <location>
        <begin position="176"/>
        <end position="185"/>
    </location>
</feature>
<feature type="region of interest" description="Disordered" evidence="8">
    <location>
        <begin position="165"/>
        <end position="215"/>
    </location>
</feature>
<comment type="caution">
    <text evidence="10">The sequence shown here is derived from an EMBL/GenBank/DDBJ whole genome shotgun (WGS) entry which is preliminary data.</text>
</comment>
<dbReference type="InterPro" id="IPR051032">
    <property type="entry name" value="AP2/ERF_TF_ERF_subfamily"/>
</dbReference>
<evidence type="ECO:0000256" key="5">
    <source>
        <dbReference type="ARBA" id="ARBA00023163"/>
    </source>
</evidence>
<dbReference type="InterPro" id="IPR016177">
    <property type="entry name" value="DNA-bd_dom_sf"/>
</dbReference>
<keyword evidence="5" id="KW-0804">Transcription</keyword>
<comment type="subcellular location">
    <subcellularLocation>
        <location evidence="1">Nucleus</location>
    </subcellularLocation>
</comment>
<dbReference type="GO" id="GO:0005634">
    <property type="term" value="C:nucleus"/>
    <property type="evidence" value="ECO:0007669"/>
    <property type="project" value="UniProtKB-SubCell"/>
</dbReference>
<dbReference type="SUPFAM" id="SSF54171">
    <property type="entry name" value="DNA-binding domain"/>
    <property type="match status" value="1"/>
</dbReference>
<keyword evidence="6" id="KW-0539">Nucleus</keyword>
<reference evidence="10 11" key="1">
    <citation type="submission" date="2020-08" db="EMBL/GenBank/DDBJ databases">
        <title>Plant Genome Project.</title>
        <authorList>
            <person name="Zhang R.-G."/>
        </authorList>
    </citation>
    <scope>NUCLEOTIDE SEQUENCE [LARGE SCALE GENOMIC DNA]</scope>
    <source>
        <tissue evidence="10">Rhizome</tissue>
    </source>
</reference>
<feature type="domain" description="AP2/ERF" evidence="9">
    <location>
        <begin position="72"/>
        <end position="134"/>
    </location>
</feature>
<keyword evidence="3" id="KW-0238">DNA-binding</keyword>
<evidence type="ECO:0000313" key="10">
    <source>
        <dbReference type="EMBL" id="KAG6491426.1"/>
    </source>
</evidence>
<evidence type="ECO:0000256" key="7">
    <source>
        <dbReference type="ARBA" id="ARBA00024343"/>
    </source>
</evidence>
<gene>
    <name evidence="10" type="ORF">ZIOFF_052769</name>
</gene>
<proteinExistence type="inferred from homology"/>
<evidence type="ECO:0000256" key="6">
    <source>
        <dbReference type="ARBA" id="ARBA00023242"/>
    </source>
</evidence>
<dbReference type="InterPro" id="IPR001471">
    <property type="entry name" value="AP2/ERF_dom"/>
</dbReference>
<dbReference type="GO" id="GO:0003700">
    <property type="term" value="F:DNA-binding transcription factor activity"/>
    <property type="evidence" value="ECO:0007669"/>
    <property type="project" value="InterPro"/>
</dbReference>